<dbReference type="EMBL" id="JAUKVY010000030">
    <property type="protein sequence ID" value="MDO1536663.1"/>
    <property type="molecule type" value="Genomic_DNA"/>
</dbReference>
<dbReference type="PRINTS" id="PR00039">
    <property type="entry name" value="HTHLYSR"/>
</dbReference>
<feature type="domain" description="HTH lysR-type" evidence="5">
    <location>
        <begin position="16"/>
        <end position="63"/>
    </location>
</feature>
<accession>A0ABT8SCW2</accession>
<keyword evidence="2" id="KW-0805">Transcription regulation</keyword>
<keyword evidence="4" id="KW-0804">Transcription</keyword>
<dbReference type="PANTHER" id="PTHR30419">
    <property type="entry name" value="HTH-TYPE TRANSCRIPTIONAL REGULATOR YBHD"/>
    <property type="match status" value="1"/>
</dbReference>
<evidence type="ECO:0000259" key="5">
    <source>
        <dbReference type="PROSITE" id="PS50931"/>
    </source>
</evidence>
<protein>
    <submittedName>
        <fullName evidence="6">LysR family transcriptional regulator</fullName>
    </submittedName>
</protein>
<dbReference type="InterPro" id="IPR000847">
    <property type="entry name" value="LysR_HTH_N"/>
</dbReference>
<dbReference type="InterPro" id="IPR036388">
    <property type="entry name" value="WH-like_DNA-bd_sf"/>
</dbReference>
<keyword evidence="3" id="KW-0238">DNA-binding</keyword>
<dbReference type="Pfam" id="PF00126">
    <property type="entry name" value="HTH_1"/>
    <property type="match status" value="1"/>
</dbReference>
<sequence>MAGREHAAVADIEQSAVADRGSITAAAERLFLSVPAVSAHIASLEAALGTPLLDRRRKPAQLNSAGAALCERARGVLGAYRQFYETVPDGADLAGILTVGASPTVLTNVIPKTLVALRAAHPRIQVRRMRYGRAWSLLKELQHGEIDALIISEPQGAIGDTKWTFFAREPVMVIAPPGAKGRSDEALLAEYPYIRFGKDSWVGDTIAAHLAARGIVPNQIMEVDSREAIALMVRCGLGVSIVPESDPPLSKLHGLRKVPLGKPPLRRNIGLAESPGNPKQPLIDALLRGLKEATSGRRRD</sequence>
<comment type="similarity">
    <text evidence="1">Belongs to the LysR transcriptional regulatory family.</text>
</comment>
<dbReference type="Pfam" id="PF03466">
    <property type="entry name" value="LysR_substrate"/>
    <property type="match status" value="1"/>
</dbReference>
<dbReference type="InterPro" id="IPR050950">
    <property type="entry name" value="HTH-type_LysR_regulators"/>
</dbReference>
<dbReference type="SUPFAM" id="SSF46785">
    <property type="entry name" value="Winged helix' DNA-binding domain"/>
    <property type="match status" value="1"/>
</dbReference>
<keyword evidence="7" id="KW-1185">Reference proteome</keyword>
<evidence type="ECO:0000256" key="1">
    <source>
        <dbReference type="ARBA" id="ARBA00009437"/>
    </source>
</evidence>
<organism evidence="6 7">
    <name type="scientific">Variovorax ginsengisoli</name>
    <dbReference type="NCBI Taxonomy" id="363844"/>
    <lineage>
        <taxon>Bacteria</taxon>
        <taxon>Pseudomonadati</taxon>
        <taxon>Pseudomonadota</taxon>
        <taxon>Betaproteobacteria</taxon>
        <taxon>Burkholderiales</taxon>
        <taxon>Comamonadaceae</taxon>
        <taxon>Variovorax</taxon>
    </lineage>
</organism>
<comment type="caution">
    <text evidence="6">The sequence shown here is derived from an EMBL/GenBank/DDBJ whole genome shotgun (WGS) entry which is preliminary data.</text>
</comment>
<dbReference type="Gene3D" id="3.40.190.10">
    <property type="entry name" value="Periplasmic binding protein-like II"/>
    <property type="match status" value="2"/>
</dbReference>
<gene>
    <name evidence="6" type="ORF">Q2T77_30760</name>
</gene>
<proteinExistence type="inferred from homology"/>
<reference evidence="6" key="1">
    <citation type="submission" date="2023-06" db="EMBL/GenBank/DDBJ databases">
        <authorList>
            <person name="Jiang Y."/>
            <person name="Liu Q."/>
        </authorList>
    </citation>
    <scope>NUCLEOTIDE SEQUENCE</scope>
    <source>
        <strain evidence="6">CGMCC 1.12090</strain>
    </source>
</reference>
<evidence type="ECO:0000313" key="7">
    <source>
        <dbReference type="Proteomes" id="UP001169027"/>
    </source>
</evidence>
<dbReference type="Gene3D" id="1.10.10.10">
    <property type="entry name" value="Winged helix-like DNA-binding domain superfamily/Winged helix DNA-binding domain"/>
    <property type="match status" value="1"/>
</dbReference>
<dbReference type="SUPFAM" id="SSF53850">
    <property type="entry name" value="Periplasmic binding protein-like II"/>
    <property type="match status" value="1"/>
</dbReference>
<evidence type="ECO:0000256" key="4">
    <source>
        <dbReference type="ARBA" id="ARBA00023163"/>
    </source>
</evidence>
<dbReference type="PROSITE" id="PS50931">
    <property type="entry name" value="HTH_LYSR"/>
    <property type="match status" value="1"/>
</dbReference>
<name>A0ABT8SCW2_9BURK</name>
<evidence type="ECO:0000256" key="2">
    <source>
        <dbReference type="ARBA" id="ARBA00023015"/>
    </source>
</evidence>
<dbReference type="InterPro" id="IPR036390">
    <property type="entry name" value="WH_DNA-bd_sf"/>
</dbReference>
<evidence type="ECO:0000256" key="3">
    <source>
        <dbReference type="ARBA" id="ARBA00023125"/>
    </source>
</evidence>
<dbReference type="Proteomes" id="UP001169027">
    <property type="component" value="Unassembled WGS sequence"/>
</dbReference>
<dbReference type="InterPro" id="IPR005119">
    <property type="entry name" value="LysR_subst-bd"/>
</dbReference>
<evidence type="ECO:0000313" key="6">
    <source>
        <dbReference type="EMBL" id="MDO1536663.1"/>
    </source>
</evidence>
<dbReference type="RefSeq" id="WP_301814810.1">
    <property type="nucleotide sequence ID" value="NZ_JAUJZH010000030.1"/>
</dbReference>